<comment type="subunit">
    <text evidence="3">Heterooctamer of two A chains, two B chains, two C chains and two D chains.</text>
</comment>
<keyword evidence="6" id="KW-1003">Cell membrane</keyword>
<dbReference type="EMBL" id="FMXQ01000006">
    <property type="protein sequence ID" value="SDB39367.1"/>
    <property type="molecule type" value="Genomic_DNA"/>
</dbReference>
<evidence type="ECO:0000256" key="11">
    <source>
        <dbReference type="ARBA" id="ARBA00023136"/>
    </source>
</evidence>
<dbReference type="AlphaFoldDB" id="A0A1G6D2H6"/>
<dbReference type="GO" id="GO:0019646">
    <property type="term" value="P:aerobic electron transport chain"/>
    <property type="evidence" value="ECO:0007669"/>
    <property type="project" value="TreeGrafter"/>
</dbReference>
<evidence type="ECO:0000256" key="12">
    <source>
        <dbReference type="ARBA" id="ARBA00025694"/>
    </source>
</evidence>
<sequence>MQHTASTQGPDLRAYLTGLVLALILTAIPFALVYFKLLSTGPTVAAIVIAAIVQVLVHLRFFLHIDFRRTPKENLLTLFFACFLIMVMVGGSLWIMIDLHYRMAL</sequence>
<feature type="transmembrane region" description="Helical" evidence="17">
    <location>
        <begin position="12"/>
        <end position="35"/>
    </location>
</feature>
<evidence type="ECO:0000256" key="7">
    <source>
        <dbReference type="ARBA" id="ARBA00022692"/>
    </source>
</evidence>
<comment type="subcellular location">
    <subcellularLocation>
        <location evidence="1">Cell membrane</location>
        <topology evidence="1">Multi-pass membrane protein</topology>
    </subcellularLocation>
</comment>
<dbReference type="GO" id="GO:0009319">
    <property type="term" value="C:cytochrome o ubiquinol oxidase complex"/>
    <property type="evidence" value="ECO:0007669"/>
    <property type="project" value="TreeGrafter"/>
</dbReference>
<proteinExistence type="inferred from homology"/>
<dbReference type="GO" id="GO:0015990">
    <property type="term" value="P:electron transport coupled proton transport"/>
    <property type="evidence" value="ECO:0007669"/>
    <property type="project" value="InterPro"/>
</dbReference>
<evidence type="ECO:0000256" key="9">
    <source>
        <dbReference type="ARBA" id="ARBA00022989"/>
    </source>
</evidence>
<dbReference type="InterPro" id="IPR005171">
    <property type="entry name" value="Cyt_c_oxidase_su4_prok"/>
</dbReference>
<protein>
    <recommendedName>
        <fullName evidence="4">Cytochrome bo(3) ubiquinol oxidase subunit 4</fullName>
    </recommendedName>
    <alternativeName>
        <fullName evidence="16">Cytochrome o ubiquinol oxidase subunit 4</fullName>
    </alternativeName>
    <alternativeName>
        <fullName evidence="13">Oxidase bo(3) subunit 4</fullName>
    </alternativeName>
    <alternativeName>
        <fullName evidence="14">Ubiquinol oxidase polypeptide IV</fullName>
    </alternativeName>
    <alternativeName>
        <fullName evidence="15">Ubiquinol oxidase subunit 4</fullName>
    </alternativeName>
</protein>
<dbReference type="PANTHER" id="PTHR36835:SF1">
    <property type="entry name" value="CYTOCHROME BO(3) UBIQUINOL OXIDASE SUBUNIT 4"/>
    <property type="match status" value="1"/>
</dbReference>
<dbReference type="Pfam" id="PF03626">
    <property type="entry name" value="COX4_pro"/>
    <property type="match status" value="1"/>
</dbReference>
<dbReference type="PANTHER" id="PTHR36835">
    <property type="entry name" value="CYTOCHROME BO(3) UBIQUINOL OXIDASE SUBUNIT 4"/>
    <property type="match status" value="1"/>
</dbReference>
<evidence type="ECO:0000256" key="5">
    <source>
        <dbReference type="ARBA" id="ARBA00022448"/>
    </source>
</evidence>
<evidence type="ECO:0000256" key="1">
    <source>
        <dbReference type="ARBA" id="ARBA00004651"/>
    </source>
</evidence>
<evidence type="ECO:0000256" key="13">
    <source>
        <dbReference type="ARBA" id="ARBA00030071"/>
    </source>
</evidence>
<dbReference type="NCBIfam" id="TIGR02847">
    <property type="entry name" value="CyoD"/>
    <property type="match status" value="1"/>
</dbReference>
<evidence type="ECO:0000313" key="18">
    <source>
        <dbReference type="EMBL" id="SDB39367.1"/>
    </source>
</evidence>
<evidence type="ECO:0000256" key="2">
    <source>
        <dbReference type="ARBA" id="ARBA00008079"/>
    </source>
</evidence>
<evidence type="ECO:0000313" key="19">
    <source>
        <dbReference type="Proteomes" id="UP000199071"/>
    </source>
</evidence>
<feature type="transmembrane region" description="Helical" evidence="17">
    <location>
        <begin position="75"/>
        <end position="97"/>
    </location>
</feature>
<dbReference type="RefSeq" id="WP_090877257.1">
    <property type="nucleotide sequence ID" value="NZ_FMXQ01000006.1"/>
</dbReference>
<keyword evidence="19" id="KW-1185">Reference proteome</keyword>
<dbReference type="InterPro" id="IPR014210">
    <property type="entry name" value="Cyt_o_ubiqinol_oxidase_su4"/>
</dbReference>
<dbReference type="STRING" id="665467.SAMN02982931_02930"/>
<evidence type="ECO:0000256" key="8">
    <source>
        <dbReference type="ARBA" id="ARBA00022982"/>
    </source>
</evidence>
<dbReference type="GO" id="GO:0015078">
    <property type="term" value="F:proton transmembrane transporter activity"/>
    <property type="evidence" value="ECO:0007669"/>
    <property type="project" value="TreeGrafter"/>
</dbReference>
<evidence type="ECO:0000256" key="15">
    <source>
        <dbReference type="ARBA" id="ARBA00031887"/>
    </source>
</evidence>
<dbReference type="InterPro" id="IPR050968">
    <property type="entry name" value="Cytochrome_c_oxidase_bac_sub4"/>
</dbReference>
<evidence type="ECO:0000256" key="4">
    <source>
        <dbReference type="ARBA" id="ARBA00014689"/>
    </source>
</evidence>
<organism evidence="18 19">
    <name type="scientific">Bauldia litoralis</name>
    <dbReference type="NCBI Taxonomy" id="665467"/>
    <lineage>
        <taxon>Bacteria</taxon>
        <taxon>Pseudomonadati</taxon>
        <taxon>Pseudomonadota</taxon>
        <taxon>Alphaproteobacteria</taxon>
        <taxon>Hyphomicrobiales</taxon>
        <taxon>Kaistiaceae</taxon>
        <taxon>Bauldia</taxon>
    </lineage>
</organism>
<evidence type="ECO:0000256" key="14">
    <source>
        <dbReference type="ARBA" id="ARBA00030211"/>
    </source>
</evidence>
<dbReference type="GO" id="GO:0005886">
    <property type="term" value="C:plasma membrane"/>
    <property type="evidence" value="ECO:0007669"/>
    <property type="project" value="UniProtKB-SubCell"/>
</dbReference>
<evidence type="ECO:0000256" key="17">
    <source>
        <dbReference type="SAM" id="Phobius"/>
    </source>
</evidence>
<comment type="similarity">
    <text evidence="2">Belongs to the cytochrome c oxidase bacterial subunit 4 family.</text>
</comment>
<dbReference type="GO" id="GO:0009486">
    <property type="term" value="F:cytochrome bo3 ubiquinol oxidase activity"/>
    <property type="evidence" value="ECO:0007669"/>
    <property type="project" value="InterPro"/>
</dbReference>
<keyword evidence="8" id="KW-0249">Electron transport</keyword>
<gene>
    <name evidence="18" type="ORF">SAMN02982931_02930</name>
</gene>
<feature type="transmembrane region" description="Helical" evidence="17">
    <location>
        <begin position="41"/>
        <end position="63"/>
    </location>
</feature>
<reference evidence="18 19" key="1">
    <citation type="submission" date="2016-10" db="EMBL/GenBank/DDBJ databases">
        <authorList>
            <person name="de Groot N.N."/>
        </authorList>
    </citation>
    <scope>NUCLEOTIDE SEQUENCE [LARGE SCALE GENOMIC DNA]</scope>
    <source>
        <strain evidence="18 19">ATCC 35022</strain>
    </source>
</reference>
<dbReference type="Proteomes" id="UP000199071">
    <property type="component" value="Unassembled WGS sequence"/>
</dbReference>
<evidence type="ECO:0000256" key="3">
    <source>
        <dbReference type="ARBA" id="ARBA00011700"/>
    </source>
</evidence>
<evidence type="ECO:0000256" key="6">
    <source>
        <dbReference type="ARBA" id="ARBA00022475"/>
    </source>
</evidence>
<comment type="function">
    <text evidence="12">Cytochrome bo(3) ubiquinol terminal oxidase is the component of the aerobic respiratory chain of E.coli that predominates when cells are grown at high aeration. Has proton pump activity across the membrane in addition to electron transfer, pumping 2 protons/electron.</text>
</comment>
<accession>A0A1G6D2H6</accession>
<dbReference type="OrthoDB" id="2375888at2"/>
<name>A0A1G6D2H6_9HYPH</name>
<keyword evidence="10" id="KW-0560">Oxidoreductase</keyword>
<keyword evidence="7 17" id="KW-0812">Transmembrane</keyword>
<keyword evidence="9 17" id="KW-1133">Transmembrane helix</keyword>
<keyword evidence="11 17" id="KW-0472">Membrane</keyword>
<evidence type="ECO:0000256" key="16">
    <source>
        <dbReference type="ARBA" id="ARBA00032185"/>
    </source>
</evidence>
<keyword evidence="5" id="KW-0813">Transport</keyword>
<evidence type="ECO:0000256" key="10">
    <source>
        <dbReference type="ARBA" id="ARBA00023002"/>
    </source>
</evidence>